<dbReference type="PANTHER" id="PTHR14344:SF3">
    <property type="entry name" value="WD REPEAT-CONTAINING PROTEIN 6"/>
    <property type="match status" value="1"/>
</dbReference>
<gene>
    <name evidence="9" type="ORF">FRX48_05867</name>
</gene>
<keyword evidence="2" id="KW-0963">Cytoplasm</keyword>
<dbReference type="GO" id="GO:0005737">
    <property type="term" value="C:cytoplasm"/>
    <property type="evidence" value="ECO:0007669"/>
    <property type="project" value="UniProtKB-SubCell"/>
</dbReference>
<protein>
    <recommendedName>
        <fullName evidence="8">DUF6314 domain-containing protein</fullName>
    </recommendedName>
</protein>
<dbReference type="InterPro" id="IPR015943">
    <property type="entry name" value="WD40/YVTN_repeat-like_dom_sf"/>
</dbReference>
<evidence type="ECO:0000256" key="2">
    <source>
        <dbReference type="ARBA" id="ARBA00022490"/>
    </source>
</evidence>
<comment type="caution">
    <text evidence="9">The sequence shown here is derived from an EMBL/GenBank/DDBJ whole genome shotgun (WGS) entry which is preliminary data.</text>
</comment>
<comment type="similarity">
    <text evidence="6">Belongs to the WD repeat WDR6 family.</text>
</comment>
<evidence type="ECO:0000313" key="10">
    <source>
        <dbReference type="Proteomes" id="UP000324767"/>
    </source>
</evidence>
<feature type="domain" description="DUF6314" evidence="8">
    <location>
        <begin position="473"/>
        <end position="638"/>
    </location>
</feature>
<evidence type="ECO:0000259" key="8">
    <source>
        <dbReference type="Pfam" id="PF19834"/>
    </source>
</evidence>
<organism evidence="9 10">
    <name type="scientific">Lasallia pustulata</name>
    <dbReference type="NCBI Taxonomy" id="136370"/>
    <lineage>
        <taxon>Eukaryota</taxon>
        <taxon>Fungi</taxon>
        <taxon>Dikarya</taxon>
        <taxon>Ascomycota</taxon>
        <taxon>Pezizomycotina</taxon>
        <taxon>Lecanoromycetes</taxon>
        <taxon>OSLEUM clade</taxon>
        <taxon>Umbilicariomycetidae</taxon>
        <taxon>Umbilicariales</taxon>
        <taxon>Umbilicariaceae</taxon>
        <taxon>Lasallia</taxon>
    </lineage>
</organism>
<keyword evidence="3 7" id="KW-0853">WD repeat</keyword>
<dbReference type="InterPro" id="IPR019775">
    <property type="entry name" value="WD40_repeat_CS"/>
</dbReference>
<dbReference type="InterPro" id="IPR051973">
    <property type="entry name" value="tRNA_Anticodon_Mtase-Reg"/>
</dbReference>
<evidence type="ECO:0000256" key="7">
    <source>
        <dbReference type="PROSITE-ProRule" id="PRU00221"/>
    </source>
</evidence>
<keyword evidence="4" id="KW-0819">tRNA processing</keyword>
<evidence type="ECO:0000256" key="1">
    <source>
        <dbReference type="ARBA" id="ARBA00004496"/>
    </source>
</evidence>
<dbReference type="SUPFAM" id="SSF50978">
    <property type="entry name" value="WD40 repeat-like"/>
    <property type="match status" value="3"/>
</dbReference>
<dbReference type="PROSITE" id="PS50082">
    <property type="entry name" value="WD_REPEATS_2"/>
    <property type="match status" value="1"/>
</dbReference>
<dbReference type="SMART" id="SM00320">
    <property type="entry name" value="WD40"/>
    <property type="match status" value="9"/>
</dbReference>
<keyword evidence="5" id="KW-0677">Repeat</keyword>
<dbReference type="PANTHER" id="PTHR14344">
    <property type="entry name" value="WD REPEAT PROTEIN"/>
    <property type="match status" value="1"/>
</dbReference>
<dbReference type="EMBL" id="VXIT01000009">
    <property type="protein sequence ID" value="KAA6410445.1"/>
    <property type="molecule type" value="Genomic_DNA"/>
</dbReference>
<dbReference type="Pfam" id="PF00400">
    <property type="entry name" value="WD40"/>
    <property type="match status" value="2"/>
</dbReference>
<evidence type="ECO:0000256" key="5">
    <source>
        <dbReference type="ARBA" id="ARBA00022737"/>
    </source>
</evidence>
<reference evidence="9 10" key="1">
    <citation type="submission" date="2019-09" db="EMBL/GenBank/DDBJ databases">
        <title>The hologenome of the rock-dwelling lichen Lasallia pustulata.</title>
        <authorList>
            <person name="Greshake Tzovaras B."/>
            <person name="Segers F."/>
            <person name="Bicker A."/>
            <person name="Dal Grande F."/>
            <person name="Otte J."/>
            <person name="Hankeln T."/>
            <person name="Schmitt I."/>
            <person name="Ebersberger I."/>
        </authorList>
    </citation>
    <scope>NUCLEOTIDE SEQUENCE [LARGE SCALE GENOMIC DNA]</scope>
    <source>
        <strain evidence="9">A1-1</strain>
    </source>
</reference>
<dbReference type="Gene3D" id="2.130.10.10">
    <property type="entry name" value="YVTN repeat-like/Quinoprotein amine dehydrogenase"/>
    <property type="match status" value="3"/>
</dbReference>
<dbReference type="PROSITE" id="PS00678">
    <property type="entry name" value="WD_REPEATS_1"/>
    <property type="match status" value="1"/>
</dbReference>
<comment type="subcellular location">
    <subcellularLocation>
        <location evidence="1">Cytoplasm</location>
    </subcellularLocation>
</comment>
<dbReference type="GO" id="GO:0030488">
    <property type="term" value="P:tRNA methylation"/>
    <property type="evidence" value="ECO:0007669"/>
    <property type="project" value="TreeGrafter"/>
</dbReference>
<evidence type="ECO:0000256" key="4">
    <source>
        <dbReference type="ARBA" id="ARBA00022694"/>
    </source>
</evidence>
<dbReference type="Pfam" id="PF19834">
    <property type="entry name" value="DUF6314"/>
    <property type="match status" value="1"/>
</dbReference>
<dbReference type="Proteomes" id="UP000324767">
    <property type="component" value="Unassembled WGS sequence"/>
</dbReference>
<dbReference type="OrthoDB" id="66881at2759"/>
<evidence type="ECO:0000313" key="9">
    <source>
        <dbReference type="EMBL" id="KAA6410445.1"/>
    </source>
</evidence>
<accession>A0A5M8PLU3</accession>
<name>A0A5M8PLU3_9LECA</name>
<dbReference type="InterPro" id="IPR045632">
    <property type="entry name" value="DUF6314"/>
</dbReference>
<feature type="repeat" description="WD" evidence="7">
    <location>
        <begin position="263"/>
        <end position="280"/>
    </location>
</feature>
<proteinExistence type="inferred from homology"/>
<evidence type="ECO:0000256" key="3">
    <source>
        <dbReference type="ARBA" id="ARBA00022574"/>
    </source>
</evidence>
<sequence length="1456" mass="158285">MPETCTVELERDVVHISSPVTALAHLHTKSATLLLAGEGPLLRVFDDAAHQLVCAEKVFRTQAIHGIRVCENVATDGAENAPSRVLVWGGRSLCCIRLDPERAGPHAPWQIRCHPLLRETLASDWILDSCFISSPSTQHGVSATRLDVLLLTAHNVLLLLNVPGPSTGGSSADPVVTHAAAGPRSILYSGHVVLLSSGQVLIAAGTVFGEVLLWSCTMRKSPSTLKHIHASLLHYTFLGHEGSVFGVRISDGILVPGSNAVRRILASCSDDRTIRVWDVSDVTCGTPGNWQEDAARTSMETGFTASNSQAGQISSNLIAVAMGHLSRIWGVRFLSRLNLVQQLLSYGEDASLQVWEFDLVDPEMQSGMVLKVPPRALRHQNTYSFHAGKHIWSVALLDTKHGPWKVSTGGADGCIASYNILPSKAHEQYVSLWNMTDVWDKCERQCKEPETSTASTFAPSLTSSSTKATFTALEGEWVLKRTIESALPLYPSGAFKGIAVFQRRMPSDQEYDMEYLYVEEGEFTTKQGVSFSGSRRYVYRYQASTDAITAWFVNIDDKISVDYLFHDLDFQQSNIGVTQLEECETGSSAAKGYHLCGKDDYWVEYNFTFVGATIRKWNLQYNVKGPEKNYVADANYTRLDNVDHLSGPAFESVSDVREAQPAKTAATEFQRPALGPQDSFKSYTWVGDVEFLVTTEKGHVLLGTLQCAPELTVKEDENHHVSQRVSWEQLTQLDGLKSYCIATGVVENGIALMSGTDGAVYLYHHCGRSIGPLTTLPRKISGLFAQALGQTTNAPQQLSPPIRVGMVASCLGSATAHALILEVDSLRTGEPRSSILQTITMTLPSTFIVTSAGFTNSQNLIILGSRSGALALYDVSSFSGNKTGIEFSCCVRHVHGDDAITVIKSVPLTQSVTDISVGYLLTTGRDGRYGIHHWKLESGSQSSKLTLETVHIGAPSFGPNIEGAVFQLSTGDLLLWGFRNKHFVVWNHMKQREVMAIECGGTHRSWAFSPGGKKADSRMSLVWTKASTFHVESRPRTSHEVFQDGGHGREIKAMTISALQDDYTGSCRRLVATGAEDTAIRIFSYKSSDPGTRKYPLQCISTFAKHTTGLQQLRWSKDGRYLFSAAGCGEFYAWRVRLVPLFGIGVVCDAQCPAKSDSADLRVMDFDIVEIGGRDEENENTKQWFLIAMVYSDSSVRIYSFDPIRLQENFELLLEGTYGSPCLTQALTLNLGHELYLCTAGTDGRIAFWPLTAALQAKGITSIEAQFHHDTALTGTPPATPIQWTSRTQIHQNSIKSLTAIHLSKNETILATAGDDNALAFTRITASSNQDPAAPSCSTLLIPAAHAAAVTAVQYLGPVPSASTAPTLSQHRFATSGPDQRLKFWVLGVDVECAGTDGLEVAKAGNAYTSVADVACLDAFEGAGDGVGEFLVAGIGVEVWRVAGGGVVDREEGVGR</sequence>
<dbReference type="InterPro" id="IPR036322">
    <property type="entry name" value="WD40_repeat_dom_sf"/>
</dbReference>
<dbReference type="InterPro" id="IPR001680">
    <property type="entry name" value="WD40_rpt"/>
</dbReference>
<evidence type="ECO:0000256" key="6">
    <source>
        <dbReference type="ARBA" id="ARBA00038255"/>
    </source>
</evidence>